<dbReference type="Proteomes" id="UP000050495">
    <property type="component" value="Unassembled WGS sequence"/>
</dbReference>
<evidence type="ECO:0000313" key="3">
    <source>
        <dbReference type="Proteomes" id="UP000050495"/>
    </source>
</evidence>
<evidence type="ECO:0008006" key="4">
    <source>
        <dbReference type="Google" id="ProtNLM"/>
    </source>
</evidence>
<evidence type="ECO:0000313" key="2">
    <source>
        <dbReference type="EMBL" id="OEH12754.1"/>
    </source>
</evidence>
<dbReference type="InterPro" id="IPR012432">
    <property type="entry name" value="DUF1627"/>
</dbReference>
<dbReference type="EMBL" id="LJEY02000184">
    <property type="protein sequence ID" value="OEH12754.1"/>
    <property type="molecule type" value="Genomic_DNA"/>
</dbReference>
<reference evidence="2 3" key="1">
    <citation type="submission" date="2016-04" db="EMBL/GenBank/DDBJ databases">
        <authorList>
            <person name="Osei Sekyere J."/>
            <person name="Sivertsen A."/>
            <person name="Pedersen A.T."/>
            <person name="Sundsfjord A."/>
        </authorList>
    </citation>
    <scope>NUCLEOTIDE SEQUENCE [LARGE SCALE GENOMIC DNA]</scope>
    <source>
        <strain evidence="2 3">ST435:939705067</strain>
    </source>
</reference>
<dbReference type="Pfam" id="PF07789">
    <property type="entry name" value="DUF1627"/>
    <property type="match status" value="1"/>
</dbReference>
<feature type="compositionally biased region" description="Polar residues" evidence="1">
    <location>
        <begin position="55"/>
        <end position="64"/>
    </location>
</feature>
<sequence>MKTVIQVLEKMGRATYREVAARLDIDPVDALTMLREQRDQGLCDFGDGGWFIGTVTGQPQQSTPKAPVNPAPRLKGEEPEPVDPDVVRQQLREQGAMTTVSLAAAVNRNARGMVSVLHALERQGVVVKNGQGKGVTWSLPASSTEPEPEPAAESVTAVSAEPVLAATAQPKDIAQIIREIPSFTEGRATAQTIPTARVISREIRRTKNKLASLEKLRDAVRVVGRHKHLVQQLVNAEVQNGKA</sequence>
<accession>A0AB36FA89</accession>
<name>A0AB36FA89_ENTAS</name>
<proteinExistence type="predicted"/>
<gene>
    <name evidence="2" type="ORF">AN696_0220450</name>
</gene>
<comment type="caution">
    <text evidence="2">The sequence shown here is derived from an EMBL/GenBank/DDBJ whole genome shotgun (WGS) entry which is preliminary data.</text>
</comment>
<feature type="region of interest" description="Disordered" evidence="1">
    <location>
        <begin position="54"/>
        <end position="83"/>
    </location>
</feature>
<protein>
    <recommendedName>
        <fullName evidence="4">DUF1627 domain-containing protein</fullName>
    </recommendedName>
</protein>
<dbReference type="RefSeq" id="WP_057060577.1">
    <property type="nucleotide sequence ID" value="NZ_CP103751.1"/>
</dbReference>
<organism evidence="2 3">
    <name type="scientific">Enterobacter asburiae</name>
    <dbReference type="NCBI Taxonomy" id="61645"/>
    <lineage>
        <taxon>Bacteria</taxon>
        <taxon>Pseudomonadati</taxon>
        <taxon>Pseudomonadota</taxon>
        <taxon>Gammaproteobacteria</taxon>
        <taxon>Enterobacterales</taxon>
        <taxon>Enterobacteriaceae</taxon>
        <taxon>Enterobacter</taxon>
        <taxon>Enterobacter cloacae complex</taxon>
    </lineage>
</organism>
<evidence type="ECO:0000256" key="1">
    <source>
        <dbReference type="SAM" id="MobiDB-lite"/>
    </source>
</evidence>
<dbReference type="AlphaFoldDB" id="A0AB36FA89"/>